<dbReference type="Proteomes" id="UP001057375">
    <property type="component" value="Unassembled WGS sequence"/>
</dbReference>
<protein>
    <submittedName>
        <fullName evidence="1">Uncharacterized protein</fullName>
    </submittedName>
</protein>
<reference evidence="1" key="1">
    <citation type="submission" date="2022-03" db="EMBL/GenBank/DDBJ databases">
        <title>Draft genome sequence of Aduncisulcus paluster, a free-living microaerophilic Fornicata.</title>
        <authorList>
            <person name="Yuyama I."/>
            <person name="Kume K."/>
            <person name="Tamura T."/>
            <person name="Inagaki Y."/>
            <person name="Hashimoto T."/>
        </authorList>
    </citation>
    <scope>NUCLEOTIDE SEQUENCE</scope>
    <source>
        <strain evidence="1">NY0171</strain>
    </source>
</reference>
<accession>A0ABQ5JZX6</accession>
<keyword evidence="2" id="KW-1185">Reference proteome</keyword>
<proteinExistence type="predicted"/>
<name>A0ABQ5JZX6_9EUKA</name>
<dbReference type="EMBL" id="BQXS01006941">
    <property type="protein sequence ID" value="GKT23893.1"/>
    <property type="molecule type" value="Genomic_DNA"/>
</dbReference>
<evidence type="ECO:0000313" key="2">
    <source>
        <dbReference type="Proteomes" id="UP001057375"/>
    </source>
</evidence>
<evidence type="ECO:0000313" key="1">
    <source>
        <dbReference type="EMBL" id="GKT23893.1"/>
    </source>
</evidence>
<feature type="non-terminal residue" evidence="1">
    <location>
        <position position="12"/>
    </location>
</feature>
<comment type="caution">
    <text evidence="1">The sequence shown here is derived from an EMBL/GenBank/DDBJ whole genome shotgun (WGS) entry which is preliminary data.</text>
</comment>
<sequence>MNIRRIVALLPV</sequence>
<gene>
    <name evidence="1" type="ORF">ADUPG1_004565</name>
</gene>
<organism evidence="1 2">
    <name type="scientific">Aduncisulcus paluster</name>
    <dbReference type="NCBI Taxonomy" id="2918883"/>
    <lineage>
        <taxon>Eukaryota</taxon>
        <taxon>Metamonada</taxon>
        <taxon>Carpediemonas-like organisms</taxon>
        <taxon>Aduncisulcus</taxon>
    </lineage>
</organism>